<evidence type="ECO:0008006" key="3">
    <source>
        <dbReference type="Google" id="ProtNLM"/>
    </source>
</evidence>
<evidence type="ECO:0000313" key="2">
    <source>
        <dbReference type="Proteomes" id="UP000308230"/>
    </source>
</evidence>
<protein>
    <recommendedName>
        <fullName evidence="3">Hydrolase</fullName>
    </recommendedName>
</protein>
<proteinExistence type="predicted"/>
<dbReference type="OrthoDB" id="2706506at2"/>
<evidence type="ECO:0000313" key="1">
    <source>
        <dbReference type="EMBL" id="TLS39035.1"/>
    </source>
</evidence>
<sequence length="101" mass="11829">MDKKRYYIAVGSGEILEDKTASSFEFEIEATEEDIIRLRELFDEADRDSRFSLYRAHVPGIGYHEDKNNDDYDRHIKEVYGMLHELGTPETKSHIDSMDIL</sequence>
<keyword evidence="2" id="KW-1185">Reference proteome</keyword>
<gene>
    <name evidence="1" type="ORF">FCL54_01620</name>
</gene>
<dbReference type="EMBL" id="SWLG01000001">
    <property type="protein sequence ID" value="TLS39035.1"/>
    <property type="molecule type" value="Genomic_DNA"/>
</dbReference>
<dbReference type="AlphaFoldDB" id="A0A5R9FHI9"/>
<name>A0A5R9FHI9_9BACL</name>
<accession>A0A5R9FHI9</accession>
<reference evidence="1 2" key="1">
    <citation type="submission" date="2019-04" db="EMBL/GenBank/DDBJ databases">
        <title>Bacillus caeni sp. nov., a bacterium isolated from mangrove sediment.</title>
        <authorList>
            <person name="Huang H."/>
            <person name="Mo K."/>
            <person name="Hu Y."/>
        </authorList>
    </citation>
    <scope>NUCLEOTIDE SEQUENCE [LARGE SCALE GENOMIC DNA]</scope>
    <source>
        <strain evidence="1 2">HB172195</strain>
    </source>
</reference>
<dbReference type="Proteomes" id="UP000308230">
    <property type="component" value="Unassembled WGS sequence"/>
</dbReference>
<dbReference type="RefSeq" id="WP_138122482.1">
    <property type="nucleotide sequence ID" value="NZ_SWLG01000001.1"/>
</dbReference>
<comment type="caution">
    <text evidence="1">The sequence shown here is derived from an EMBL/GenBank/DDBJ whole genome shotgun (WGS) entry which is preliminary data.</text>
</comment>
<organism evidence="1 2">
    <name type="scientific">Exobacillus caeni</name>
    <dbReference type="NCBI Taxonomy" id="2574798"/>
    <lineage>
        <taxon>Bacteria</taxon>
        <taxon>Bacillati</taxon>
        <taxon>Bacillota</taxon>
        <taxon>Bacilli</taxon>
        <taxon>Bacillales</taxon>
        <taxon>Guptibacillaceae</taxon>
        <taxon>Exobacillus</taxon>
    </lineage>
</organism>